<dbReference type="Gene3D" id="2.130.10.10">
    <property type="entry name" value="YVTN repeat-like/Quinoprotein amine dehydrogenase"/>
    <property type="match status" value="2"/>
</dbReference>
<proteinExistence type="predicted"/>
<comment type="caution">
    <text evidence="4">The sequence shown here is derived from an EMBL/GenBank/DDBJ whole genome shotgun (WGS) entry which is preliminary data.</text>
</comment>
<dbReference type="AlphaFoldDB" id="A1ZFG0"/>
<dbReference type="PANTHER" id="PTHR43739:SF5">
    <property type="entry name" value="EXO-ALPHA-SIALIDASE"/>
    <property type="match status" value="1"/>
</dbReference>
<dbReference type="eggNOG" id="COG4447">
    <property type="taxonomic scope" value="Bacteria"/>
</dbReference>
<evidence type="ECO:0000313" key="5">
    <source>
        <dbReference type="Proteomes" id="UP000004095"/>
    </source>
</evidence>
<dbReference type="Pfam" id="PF13205">
    <property type="entry name" value="Big_5"/>
    <property type="match status" value="1"/>
</dbReference>
<protein>
    <submittedName>
        <fullName evidence="4">BNR/Asp-box repeat domain protein</fullName>
    </submittedName>
</protein>
<dbReference type="SUPFAM" id="SSF110296">
    <property type="entry name" value="Oligoxyloglucan reducing end-specific cellobiohydrolase"/>
    <property type="match status" value="2"/>
</dbReference>
<evidence type="ECO:0000256" key="1">
    <source>
        <dbReference type="ARBA" id="ARBA00022729"/>
    </source>
</evidence>
<dbReference type="Proteomes" id="UP000004095">
    <property type="component" value="Unassembled WGS sequence"/>
</dbReference>
<dbReference type="EMBL" id="AAWS01000005">
    <property type="protein sequence ID" value="EAY30734.1"/>
    <property type="molecule type" value="Genomic_DNA"/>
</dbReference>
<dbReference type="InterPro" id="IPR015943">
    <property type="entry name" value="WD40/YVTN_repeat-like_dom_sf"/>
</dbReference>
<dbReference type="InterPro" id="IPR032812">
    <property type="entry name" value="SbsA_Ig"/>
</dbReference>
<dbReference type="eggNOG" id="COG1404">
    <property type="taxonomic scope" value="Bacteria"/>
</dbReference>
<keyword evidence="1" id="KW-0732">Signal</keyword>
<sequence>MIFIVFGWITAQAQQTTKVKKVKENRIERLKHETMMLRDPATGKIPLNMREKELNYVYSSRARLLPSLNPNARTTGGAFSIRGPYNVGGRTRALGVDTRNTSIIMIGGASGGLYRSTNGGTSWTMVSSPNTNPSITGIAQDPINQDTWYYTTGEAIGTVSTNMGGATYLGDGVFKSTDNGATWSQLSSTKPTSSVTFGGGTRAEWQFCHDIVIDPINSAVLVANFKGVYRSTDGGTSWTQVLDAKASFTTDLTQMDVLKTGVSSKVYYAGTHSSGTNKGFFTSTDGITWTKITSPGSMPTSWERIEVAIAPSNSNIVWFFVSNQSKTYKLYKYEAGGAGWTDRSANLPAVGGNVGNLNTQGSYNMIMSVKPDNENYVFIGGTSLYRSSDGFATAVNTNNTGNSRWIGGYSPDNDISRYPNHHPDIHSFIFMPNSNTEVLCGHDGGVSKGDITATDGTPTGRSKPHPVTWTALNNGYYTTQAYSIAIDPTTSGDNRLIMGFQDNGNWSVNATGSTSVWGEEVGGGDGCYTAIVAGKNIRYISTQNGSVARIEGTDPQNPTSNNHVHPSKESIASGGYNVSGQLFVNPFILDKNDQKIMYYPAGTELWRHKDVESINTGWNFSGTKATGWEQLTSASIGSGKISVLAVSKSTANVLYYGTTDGQLYKLTNANTGTSPTRTNIYTGKGFPSGAHVSCIAVDEEDANNVFVTFSNYKVKSVFHSTDGGSNWTDVSGNLEENTDGSGNGASVRWLAIHKPATGNKLYYAGTSTGLYFTNALNGTSTSWTQVSADVIGNVPVSMIKTRSVDGLIAVGTHGKGAFSATVTDGNNTNAPIANTLLPANNGTNISVATNLVITFNENVAKGTGNITIKKDTDDAVVATIDVTSSQVSVSNATVTIDPTNNLATSTKFYVEVASGAFKNGSGTSFAGISGKNSWAFTTSSSAVGISSSLQQLLKIYPNPTSRQVSIRLEKLNVELAKAELYNSKGELVAEKLLRQVRNNDVEGGLDVSKLPKGTYVLKVITPKQVISRTLVVQ</sequence>
<dbReference type="InterPro" id="IPR026444">
    <property type="entry name" value="Secre_tail"/>
</dbReference>
<evidence type="ECO:0000313" key="4">
    <source>
        <dbReference type="EMBL" id="EAY30734.1"/>
    </source>
</evidence>
<evidence type="ECO:0000259" key="2">
    <source>
        <dbReference type="Pfam" id="PF13205"/>
    </source>
</evidence>
<feature type="domain" description="Secretion system C-terminal sorting" evidence="3">
    <location>
        <begin position="955"/>
        <end position="1032"/>
    </location>
</feature>
<dbReference type="CDD" id="cd15482">
    <property type="entry name" value="Sialidase_non-viral"/>
    <property type="match status" value="1"/>
</dbReference>
<dbReference type="Pfam" id="PF18962">
    <property type="entry name" value="Por_Secre_tail"/>
    <property type="match status" value="1"/>
</dbReference>
<accession>A1ZFG0</accession>
<reference evidence="4 5" key="1">
    <citation type="submission" date="2007-01" db="EMBL/GenBank/DDBJ databases">
        <authorList>
            <person name="Haygood M."/>
            <person name="Podell S."/>
            <person name="Anderson C."/>
            <person name="Hopkinson B."/>
            <person name="Roe K."/>
            <person name="Barbeau K."/>
            <person name="Gaasterland T."/>
            <person name="Ferriera S."/>
            <person name="Johnson J."/>
            <person name="Kravitz S."/>
            <person name="Beeson K."/>
            <person name="Sutton G."/>
            <person name="Rogers Y.-H."/>
            <person name="Friedman R."/>
            <person name="Frazier M."/>
            <person name="Venter J.C."/>
        </authorList>
    </citation>
    <scope>NUCLEOTIDE SEQUENCE [LARGE SCALE GENOMIC DNA]</scope>
    <source>
        <strain evidence="4 5">ATCC 23134</strain>
    </source>
</reference>
<dbReference type="GO" id="GO:0010411">
    <property type="term" value="P:xyloglucan metabolic process"/>
    <property type="evidence" value="ECO:0007669"/>
    <property type="project" value="TreeGrafter"/>
</dbReference>
<evidence type="ECO:0000259" key="3">
    <source>
        <dbReference type="Pfam" id="PF18962"/>
    </source>
</evidence>
<organism evidence="4 5">
    <name type="scientific">Microscilla marina ATCC 23134</name>
    <dbReference type="NCBI Taxonomy" id="313606"/>
    <lineage>
        <taxon>Bacteria</taxon>
        <taxon>Pseudomonadati</taxon>
        <taxon>Bacteroidota</taxon>
        <taxon>Cytophagia</taxon>
        <taxon>Cytophagales</taxon>
        <taxon>Microscillaceae</taxon>
        <taxon>Microscilla</taxon>
    </lineage>
</organism>
<gene>
    <name evidence="4" type="ORF">M23134_01058</name>
</gene>
<keyword evidence="5" id="KW-1185">Reference proteome</keyword>
<dbReference type="InterPro" id="IPR052025">
    <property type="entry name" value="Xyloglucanase_GH74"/>
</dbReference>
<dbReference type="PANTHER" id="PTHR43739">
    <property type="entry name" value="XYLOGLUCANASE (EUROFUNG)"/>
    <property type="match status" value="1"/>
</dbReference>
<name>A1ZFG0_MICM2</name>
<dbReference type="NCBIfam" id="TIGR04183">
    <property type="entry name" value="Por_Secre_tail"/>
    <property type="match status" value="1"/>
</dbReference>
<feature type="domain" description="SbsA Ig-like" evidence="2">
    <location>
        <begin position="828"/>
        <end position="938"/>
    </location>
</feature>